<comment type="caution">
    <text evidence="1">The sequence shown here is derived from an EMBL/GenBank/DDBJ whole genome shotgun (WGS) entry which is preliminary data.</text>
</comment>
<name>A0AAV8QAT5_ENSVE</name>
<protein>
    <submittedName>
        <fullName evidence="1">Uncharacterized protein</fullName>
    </submittedName>
</protein>
<reference evidence="1 2" key="1">
    <citation type="submission" date="2022-12" db="EMBL/GenBank/DDBJ databases">
        <title>Chromosome-scale assembly of the Ensete ventricosum genome.</title>
        <authorList>
            <person name="Dussert Y."/>
            <person name="Stocks J."/>
            <person name="Wendawek A."/>
            <person name="Woldeyes F."/>
            <person name="Nichols R.A."/>
            <person name="Borrell J.S."/>
        </authorList>
    </citation>
    <scope>NUCLEOTIDE SEQUENCE [LARGE SCALE GENOMIC DNA]</scope>
    <source>
        <strain evidence="2">cv. Maze</strain>
        <tissue evidence="1">Seeds</tissue>
    </source>
</reference>
<sequence length="83" mass="9486">MVEGLIDVECIEDCSRSGKRDQIRPYYSNAARCNFEQAFVNWSSLDHLDHPTSQKEPLLVLSKKATEMFGRQSTMIESDSSTR</sequence>
<dbReference type="Proteomes" id="UP001222027">
    <property type="component" value="Unassembled WGS sequence"/>
</dbReference>
<dbReference type="EMBL" id="JAQQAF010000007">
    <property type="protein sequence ID" value="KAJ8470443.1"/>
    <property type="molecule type" value="Genomic_DNA"/>
</dbReference>
<proteinExistence type="predicted"/>
<dbReference type="AlphaFoldDB" id="A0AAV8QAT5"/>
<gene>
    <name evidence="1" type="ORF">OPV22_024786</name>
</gene>
<keyword evidence="2" id="KW-1185">Reference proteome</keyword>
<organism evidence="1 2">
    <name type="scientific">Ensete ventricosum</name>
    <name type="common">Abyssinian banana</name>
    <name type="synonym">Musa ensete</name>
    <dbReference type="NCBI Taxonomy" id="4639"/>
    <lineage>
        <taxon>Eukaryota</taxon>
        <taxon>Viridiplantae</taxon>
        <taxon>Streptophyta</taxon>
        <taxon>Embryophyta</taxon>
        <taxon>Tracheophyta</taxon>
        <taxon>Spermatophyta</taxon>
        <taxon>Magnoliopsida</taxon>
        <taxon>Liliopsida</taxon>
        <taxon>Zingiberales</taxon>
        <taxon>Musaceae</taxon>
        <taxon>Ensete</taxon>
    </lineage>
</organism>
<accession>A0AAV8QAT5</accession>
<evidence type="ECO:0000313" key="1">
    <source>
        <dbReference type="EMBL" id="KAJ8470443.1"/>
    </source>
</evidence>
<evidence type="ECO:0000313" key="2">
    <source>
        <dbReference type="Proteomes" id="UP001222027"/>
    </source>
</evidence>